<sequence>MNSHELFMNQIANTFPDFVNFMKTMFKDYAVNFLDSTPVRTTCMNFIVECGYIYDMMTAKLIIQLIGNGKFKMGLITEKKTEKKNEKKPKKK</sequence>
<protein>
    <submittedName>
        <fullName evidence="1">Uncharacterized protein</fullName>
    </submittedName>
</protein>
<evidence type="ECO:0000313" key="2">
    <source>
        <dbReference type="Proteomes" id="UP001149090"/>
    </source>
</evidence>
<gene>
    <name evidence="1" type="ORF">M0811_01555</name>
</gene>
<name>A0A9Q0LIP3_ANAIG</name>
<accession>A0A9Q0LIP3</accession>
<comment type="caution">
    <text evidence="1">The sequence shown here is derived from an EMBL/GenBank/DDBJ whole genome shotgun (WGS) entry which is preliminary data.</text>
</comment>
<dbReference type="EMBL" id="JAPDFW010000081">
    <property type="protein sequence ID" value="KAJ5072540.1"/>
    <property type="molecule type" value="Genomic_DNA"/>
</dbReference>
<keyword evidence="2" id="KW-1185">Reference proteome</keyword>
<organism evidence="1 2">
    <name type="scientific">Anaeramoeba ignava</name>
    <name type="common">Anaerobic marine amoeba</name>
    <dbReference type="NCBI Taxonomy" id="1746090"/>
    <lineage>
        <taxon>Eukaryota</taxon>
        <taxon>Metamonada</taxon>
        <taxon>Anaeramoebidae</taxon>
        <taxon>Anaeramoeba</taxon>
    </lineage>
</organism>
<reference evidence="1" key="1">
    <citation type="submission" date="2022-10" db="EMBL/GenBank/DDBJ databases">
        <title>Novel sulphate-reducing endosymbionts in the free-living metamonad Anaeramoeba.</title>
        <authorList>
            <person name="Jerlstrom-Hultqvist J."/>
            <person name="Cepicka I."/>
            <person name="Gallot-Lavallee L."/>
            <person name="Salas-Leiva D."/>
            <person name="Curtis B.A."/>
            <person name="Zahonova K."/>
            <person name="Pipaliya S."/>
            <person name="Dacks J."/>
            <person name="Roger A.J."/>
        </authorList>
    </citation>
    <scope>NUCLEOTIDE SEQUENCE</scope>
    <source>
        <strain evidence="1">BMAN</strain>
    </source>
</reference>
<evidence type="ECO:0000313" key="1">
    <source>
        <dbReference type="EMBL" id="KAJ5072540.1"/>
    </source>
</evidence>
<dbReference type="Proteomes" id="UP001149090">
    <property type="component" value="Unassembled WGS sequence"/>
</dbReference>
<dbReference type="AlphaFoldDB" id="A0A9Q0LIP3"/>
<proteinExistence type="predicted"/>